<dbReference type="GO" id="GO:0034628">
    <property type="term" value="P:'de novo' NAD+ biosynthetic process from L-aspartate"/>
    <property type="evidence" value="ECO:0007669"/>
    <property type="project" value="TreeGrafter"/>
</dbReference>
<keyword evidence="8" id="KW-0662">Pyridine nucleotide biosynthesis</keyword>
<dbReference type="SUPFAM" id="SSF142754">
    <property type="entry name" value="NadA-like"/>
    <property type="match status" value="1"/>
</dbReference>
<name>A0A388JU59_CHABU</name>
<comment type="cofactor">
    <cofactor evidence="1">
        <name>[4Fe-4S] cluster</name>
        <dbReference type="ChEBI" id="CHEBI:49883"/>
    </cofactor>
</comment>
<dbReference type="PANTHER" id="PTHR30573:SF0">
    <property type="entry name" value="QUINOLINATE SYNTHASE, CHLOROPLASTIC"/>
    <property type="match status" value="1"/>
</dbReference>
<evidence type="ECO:0000256" key="12">
    <source>
        <dbReference type="ARBA" id="ARBA00023004"/>
    </source>
</evidence>
<keyword evidence="6" id="KW-0150">Chloroplast</keyword>
<dbReference type="FunFam" id="3.40.50.10800:FF:000006">
    <property type="entry name" value="Quinolinate synthase, chloroplastic"/>
    <property type="match status" value="1"/>
</dbReference>
<proteinExistence type="inferred from homology"/>
<dbReference type="Gene3D" id="3.40.50.10800">
    <property type="entry name" value="NadA-like"/>
    <property type="match status" value="3"/>
</dbReference>
<organism evidence="18 19">
    <name type="scientific">Chara braunii</name>
    <name type="common">Braun's stonewort</name>
    <dbReference type="NCBI Taxonomy" id="69332"/>
    <lineage>
        <taxon>Eukaryota</taxon>
        <taxon>Viridiplantae</taxon>
        <taxon>Streptophyta</taxon>
        <taxon>Charophyceae</taxon>
        <taxon>Charales</taxon>
        <taxon>Characeae</taxon>
        <taxon>Chara</taxon>
    </lineage>
</organism>
<evidence type="ECO:0000256" key="4">
    <source>
        <dbReference type="ARBA" id="ARBA00012669"/>
    </source>
</evidence>
<feature type="domain" description="Fe-S metabolism associated" evidence="17">
    <location>
        <begin position="158"/>
        <end position="277"/>
    </location>
</feature>
<comment type="caution">
    <text evidence="18">The sequence shown here is derived from an EMBL/GenBank/DDBJ whole genome shotgun (WGS) entry which is preliminary data.</text>
</comment>
<evidence type="ECO:0000256" key="13">
    <source>
        <dbReference type="ARBA" id="ARBA00023014"/>
    </source>
</evidence>
<dbReference type="STRING" id="69332.A0A388JU59"/>
<comment type="pathway">
    <text evidence="3">Cofactor biosynthesis; NAD(+) biosynthesis; quinolinate from iminoaspartate: step 1/1.</text>
</comment>
<dbReference type="OMA" id="MRFWADS"/>
<dbReference type="GO" id="GO:0042803">
    <property type="term" value="F:protein homodimerization activity"/>
    <property type="evidence" value="ECO:0007669"/>
    <property type="project" value="EnsemblPlants"/>
</dbReference>
<dbReference type="Pfam" id="PF02657">
    <property type="entry name" value="SufE"/>
    <property type="match status" value="1"/>
</dbReference>
<keyword evidence="9" id="KW-0808">Transferase</keyword>
<dbReference type="FunFam" id="3.40.50.10800:FF:000008">
    <property type="entry name" value="Quinolinate synthase chloroplastic"/>
    <property type="match status" value="1"/>
</dbReference>
<protein>
    <recommendedName>
        <fullName evidence="16">Quinolinate synthase, chloroplastic</fullName>
        <ecNumber evidence="4">2.5.1.72</ecNumber>
    </recommendedName>
</protein>
<evidence type="ECO:0000313" key="18">
    <source>
        <dbReference type="EMBL" id="GBG61338.1"/>
    </source>
</evidence>
<dbReference type="GO" id="GO:0051176">
    <property type="term" value="P:positive regulation of sulfur metabolic process"/>
    <property type="evidence" value="ECO:0007669"/>
    <property type="project" value="EnsemblPlants"/>
</dbReference>
<evidence type="ECO:0000256" key="7">
    <source>
        <dbReference type="ARBA" id="ARBA00022640"/>
    </source>
</evidence>
<dbReference type="Gene3D" id="3.90.1010.10">
    <property type="match status" value="1"/>
</dbReference>
<evidence type="ECO:0000256" key="2">
    <source>
        <dbReference type="ARBA" id="ARBA00004229"/>
    </source>
</evidence>
<dbReference type="UniPathway" id="UPA00253">
    <property type="reaction ID" value="UER00327"/>
</dbReference>
<evidence type="ECO:0000256" key="11">
    <source>
        <dbReference type="ARBA" id="ARBA00022946"/>
    </source>
</evidence>
<dbReference type="GO" id="GO:0008047">
    <property type="term" value="F:enzyme activator activity"/>
    <property type="evidence" value="ECO:0007669"/>
    <property type="project" value="EnsemblPlants"/>
</dbReference>
<dbReference type="InterPro" id="IPR003808">
    <property type="entry name" value="Fe-S_metab-assoc_dom"/>
</dbReference>
<dbReference type="InterPro" id="IPR036094">
    <property type="entry name" value="NadA_sf"/>
</dbReference>
<dbReference type="EC" id="2.5.1.72" evidence="4"/>
<reference evidence="18 19" key="1">
    <citation type="journal article" date="2018" name="Cell">
        <title>The Chara Genome: Secondary Complexity and Implications for Plant Terrestrialization.</title>
        <authorList>
            <person name="Nishiyama T."/>
            <person name="Sakayama H."/>
            <person name="Vries J.D."/>
            <person name="Buschmann H."/>
            <person name="Saint-Marcoux D."/>
            <person name="Ullrich K.K."/>
            <person name="Haas F.B."/>
            <person name="Vanderstraeten L."/>
            <person name="Becker D."/>
            <person name="Lang D."/>
            <person name="Vosolsobe S."/>
            <person name="Rombauts S."/>
            <person name="Wilhelmsson P.K.I."/>
            <person name="Janitza P."/>
            <person name="Kern R."/>
            <person name="Heyl A."/>
            <person name="Rumpler F."/>
            <person name="Villalobos L.I.A.C."/>
            <person name="Clay J.M."/>
            <person name="Skokan R."/>
            <person name="Toyoda A."/>
            <person name="Suzuki Y."/>
            <person name="Kagoshima H."/>
            <person name="Schijlen E."/>
            <person name="Tajeshwar N."/>
            <person name="Catarino B."/>
            <person name="Hetherington A.J."/>
            <person name="Saltykova A."/>
            <person name="Bonnot C."/>
            <person name="Breuninger H."/>
            <person name="Symeonidi A."/>
            <person name="Radhakrishnan G.V."/>
            <person name="Van Nieuwerburgh F."/>
            <person name="Deforce D."/>
            <person name="Chang C."/>
            <person name="Karol K.G."/>
            <person name="Hedrich R."/>
            <person name="Ulvskov P."/>
            <person name="Glockner G."/>
            <person name="Delwiche C.F."/>
            <person name="Petrasek J."/>
            <person name="Van de Peer Y."/>
            <person name="Friml J."/>
            <person name="Beilby M."/>
            <person name="Dolan L."/>
            <person name="Kohara Y."/>
            <person name="Sugano S."/>
            <person name="Fujiyama A."/>
            <person name="Delaux P.-M."/>
            <person name="Quint M."/>
            <person name="TheiBen G."/>
            <person name="Hagemann M."/>
            <person name="Harholt J."/>
            <person name="Dunand C."/>
            <person name="Zachgo S."/>
            <person name="Langdale J."/>
            <person name="Maumus F."/>
            <person name="Straeten D.V.D."/>
            <person name="Gould S.B."/>
            <person name="Rensing S.A."/>
        </authorList>
    </citation>
    <scope>NUCLEOTIDE SEQUENCE [LARGE SCALE GENOMIC DNA]</scope>
    <source>
        <strain evidence="18 19">S276</strain>
    </source>
</reference>
<dbReference type="SUPFAM" id="SSF82649">
    <property type="entry name" value="SufE/NifU"/>
    <property type="match status" value="1"/>
</dbReference>
<evidence type="ECO:0000256" key="6">
    <source>
        <dbReference type="ARBA" id="ARBA00022528"/>
    </source>
</evidence>
<keyword evidence="12" id="KW-0408">Iron</keyword>
<keyword evidence="10" id="KW-0479">Metal-binding</keyword>
<dbReference type="GO" id="GO:0008987">
    <property type="term" value="F:quinolinate synthetase A activity"/>
    <property type="evidence" value="ECO:0007669"/>
    <property type="project" value="EnsemblPlants"/>
</dbReference>
<dbReference type="Pfam" id="PF02445">
    <property type="entry name" value="NadA"/>
    <property type="match status" value="1"/>
</dbReference>
<dbReference type="PANTHER" id="PTHR30573">
    <property type="entry name" value="QUINOLINATE SYNTHETASE A"/>
    <property type="match status" value="1"/>
</dbReference>
<sequence length="815" mass="87919">MEAQVVAGAVRMESAWATGIVVGQEGEGRRGRNGCCCSAQAASSSLSMSLCHSSRLQRRSGSLRFSCHGSSDSGCSHRWESAHVSYGRSRQSSPLSRSDPWGCGSRWVSKSQICGCFSLRVRRKMEGKVREGVVRCALADAVVLRHVGEEVILQKIAEEFSRCEDNKDKMRLLLHYAERLPRLDKEDCIPENQVMGCTARVWVTARLDDEGWVWFSGDSDAELSRGLCAVLVQGLSGLTPEAILDVREETLTSMHLSPIATRSRINGFYNMLKMMQKRAGELALLRDGLTPVAPFPSILISANGELQPRGDFAQSQARFLSPDPHAVDTLVSLISSKKIGVVAHFYMDPEVQGVLAAARSRWPHILISDSLVMADGAVKMAEAGCTTIAVLGVDFMSENVRAILDQAGFSHVGVYRMSNLEIGCSLATAAQGPSYVQFLDEASKTPNSLHVIYINTSLETKAEAQLKVPTITCTSSNVVQTILQASAQVPEVSVWYGPDTYMGANLAFVLREMANLSDEEIAAIHPAHNRESIGALLTRFHYFQDGACIVHDIFGSEVVKRVKAGYSDAYQTAHFEVPGEMFALAMEAKRRQMGVVGSTSNILSFIADKTQEAIARGHDQRLQFVLGTESGMITSIVGKVREILKSNMEAAGARGPPPQVDVEIVFPVSSDAITASSEATGGNLSSPSLSAPAAGQGLDQLKGAVKPASGVLGELGVVPGVQGGEGCSISGGCASCPYMKMNSLNALLRVCQWIGTDSEVMLSAYKPRLVRDQVGGRSLVDLGCTPILHMRHFQKTGSFADDFVDDIRARKYLSS</sequence>
<evidence type="ECO:0000259" key="17">
    <source>
        <dbReference type="Pfam" id="PF02657"/>
    </source>
</evidence>
<dbReference type="Proteomes" id="UP000265515">
    <property type="component" value="Unassembled WGS sequence"/>
</dbReference>
<dbReference type="AlphaFoldDB" id="A0A388JU59"/>
<evidence type="ECO:0000256" key="16">
    <source>
        <dbReference type="ARBA" id="ARBA00073351"/>
    </source>
</evidence>
<comment type="similarity">
    <text evidence="15">Belongs to the quinolinate synthase family. Type 1 subfamily.</text>
</comment>
<keyword evidence="11" id="KW-0809">Transit peptide</keyword>
<keyword evidence="7" id="KW-0934">Plastid</keyword>
<dbReference type="InterPro" id="IPR003473">
    <property type="entry name" value="NadA"/>
</dbReference>
<evidence type="ECO:0000256" key="5">
    <source>
        <dbReference type="ARBA" id="ARBA00022485"/>
    </source>
</evidence>
<evidence type="ECO:0000256" key="1">
    <source>
        <dbReference type="ARBA" id="ARBA00001966"/>
    </source>
</evidence>
<accession>A0A388JU59</accession>
<keyword evidence="13" id="KW-0411">Iron-sulfur</keyword>
<evidence type="ECO:0000256" key="10">
    <source>
        <dbReference type="ARBA" id="ARBA00022723"/>
    </source>
</evidence>
<keyword evidence="5" id="KW-0004">4Fe-4S</keyword>
<dbReference type="OrthoDB" id="66991at2759"/>
<dbReference type="GO" id="GO:0009060">
    <property type="term" value="P:aerobic respiration"/>
    <property type="evidence" value="ECO:0007669"/>
    <property type="project" value="EnsemblPlants"/>
</dbReference>
<dbReference type="EMBL" id="BFEA01000019">
    <property type="protein sequence ID" value="GBG61338.1"/>
    <property type="molecule type" value="Genomic_DNA"/>
</dbReference>
<evidence type="ECO:0000256" key="14">
    <source>
        <dbReference type="ARBA" id="ARBA00052166"/>
    </source>
</evidence>
<dbReference type="GO" id="GO:0009507">
    <property type="term" value="C:chloroplast"/>
    <property type="evidence" value="ECO:0007669"/>
    <property type="project" value="UniProtKB-SubCell"/>
</dbReference>
<comment type="catalytic activity">
    <reaction evidence="14">
        <text>iminosuccinate + dihydroxyacetone phosphate = quinolinate + phosphate + 2 H2O + H(+)</text>
        <dbReference type="Rhea" id="RHEA:25888"/>
        <dbReference type="ChEBI" id="CHEBI:15377"/>
        <dbReference type="ChEBI" id="CHEBI:15378"/>
        <dbReference type="ChEBI" id="CHEBI:29959"/>
        <dbReference type="ChEBI" id="CHEBI:43474"/>
        <dbReference type="ChEBI" id="CHEBI:57642"/>
        <dbReference type="ChEBI" id="CHEBI:77875"/>
        <dbReference type="EC" id="2.5.1.72"/>
    </reaction>
</comment>
<keyword evidence="19" id="KW-1185">Reference proteome</keyword>
<evidence type="ECO:0000313" key="19">
    <source>
        <dbReference type="Proteomes" id="UP000265515"/>
    </source>
</evidence>
<dbReference type="GO" id="GO:0051539">
    <property type="term" value="F:4 iron, 4 sulfur cluster binding"/>
    <property type="evidence" value="ECO:0007669"/>
    <property type="project" value="UniProtKB-KW"/>
</dbReference>
<evidence type="ECO:0000256" key="15">
    <source>
        <dbReference type="ARBA" id="ARBA00061471"/>
    </source>
</evidence>
<evidence type="ECO:0000256" key="3">
    <source>
        <dbReference type="ARBA" id="ARBA00005065"/>
    </source>
</evidence>
<gene>
    <name evidence="18" type="ORF">CBR_g20372</name>
</gene>
<evidence type="ECO:0000256" key="9">
    <source>
        <dbReference type="ARBA" id="ARBA00022679"/>
    </source>
</evidence>
<comment type="subcellular location">
    <subcellularLocation>
        <location evidence="2">Plastid</location>
        <location evidence="2">Chloroplast</location>
    </subcellularLocation>
</comment>
<dbReference type="Gramene" id="GBG61338">
    <property type="protein sequence ID" value="GBG61338"/>
    <property type="gene ID" value="CBR_g20372"/>
</dbReference>
<dbReference type="GO" id="GO:0046872">
    <property type="term" value="F:metal ion binding"/>
    <property type="evidence" value="ECO:0007669"/>
    <property type="project" value="UniProtKB-KW"/>
</dbReference>
<evidence type="ECO:0000256" key="8">
    <source>
        <dbReference type="ARBA" id="ARBA00022642"/>
    </source>
</evidence>